<reference evidence="5" key="1">
    <citation type="journal article" date="2023" name="Genome Biol. Evol.">
        <title>Long-read-based Genome Assembly of Drosophila gunungcola Reveals Fewer Chemosensory Genes in Flower-breeding Species.</title>
        <authorList>
            <person name="Negi A."/>
            <person name="Liao B.Y."/>
            <person name="Yeh S.D."/>
        </authorList>
    </citation>
    <scope>NUCLEOTIDE SEQUENCE</scope>
    <source>
        <tissue evidence="5">Thorax</tissue>
    </source>
</reference>
<feature type="region of interest" description="Disordered" evidence="4">
    <location>
        <begin position="919"/>
        <end position="947"/>
    </location>
</feature>
<dbReference type="EMBL" id="JAMKOV010000012">
    <property type="protein sequence ID" value="KAI8037507.1"/>
    <property type="molecule type" value="Genomic_DNA"/>
</dbReference>
<dbReference type="GO" id="GO:0006355">
    <property type="term" value="P:regulation of DNA-templated transcription"/>
    <property type="evidence" value="ECO:0007669"/>
    <property type="project" value="InterPro"/>
</dbReference>
<evidence type="ECO:0000313" key="5">
    <source>
        <dbReference type="EMBL" id="KAI8037507.1"/>
    </source>
</evidence>
<sequence length="983" mass="111621">MLRMPKDSNSPEFMTAFSMEEMLLGTCIDKAGYILLAAHFTMQANKELGNRRTVLQAKVTNILSMLDGMQRPDDRSLQVVKGFALMLSAGRAQDADAQFVSVIREKSDNIMALAGRACLAFNRQDYISSLGFFKSILMAQPLGPADVRVGIGHCFRNMGELDKARRSFELALVHNSRCQSALVGMALLKLNQLEKESTQEGINLLCASFEMNSRQAVVMSILATHFYYVRDYENVLILAGNAYKRTDIPQLQSQNCFQIARTFHATKQFDQAMKFYQLSVRLAPEGYVLPRMGLAQMLLRGGKIDMAKTNLEIFLEFLPNENRAMLLLAKIYLQERTPGQIDKALNMLSKVVKSGSARHDIDSRLTLAFACEQKQLWEQASTAYSQAIQISTELGQAIQIEWFNNLAATQMQAKKPLVALKTLDEAIFQCGIKGGDHRVTNLLTMRFNRARILEDLHKYDLAETAYKDIINDYPSYYDCYLRLGVMAMQQNKLAVASEYFKDVLNTDNDGLTARIYMADCFMKLSLSKHAIVNYNAILRNCTQVKATYTMVALGNFCLKMIHSALIRGDLSSVKRQQKRALRYYGKVLNRSPRNLWAANGIGAALSSCNNLSEGEAIFRHIIEAGNECPPAILNSAHIALELGQYKQASQTYKQCLQDFLPVNCVEVMHYLARALYGEGKAREAKMWLLKARHLAPHDPSLMFNLALTIKKDADQVFVLPRPKSNDLKRAELELKVAHKYFYHLYQNATSISVSACAKGWQDCEDLLTDLPEELQRVGNLELSNVDRIRLQEQRFLAHQQQLEAQRIQRQEEERVLRENQIAKRQEILERTKQIMNAPLQSELAKKESTMGKGRGQKNRKNVDADGEQNSDDQFKKNTAQKSRKRTTIKENKSAKKCKTREFIDTDDDDSEVEAGQIVNLESGRTLEQNLQSDSEMELNDDGEPEETEKILDRLKEYNERHQLEMENFTNAQENGSPTYSELE</sequence>
<dbReference type="PANTHER" id="PTHR14027:SF2">
    <property type="entry name" value="RNA POLYMERASE-ASSOCIATED PROTEIN CTR9 HOMOLOG"/>
    <property type="match status" value="1"/>
</dbReference>
<accession>A0A9Q0BMD1</accession>
<feature type="repeat" description="TPR" evidence="3">
    <location>
        <begin position="253"/>
        <end position="286"/>
    </location>
</feature>
<proteinExistence type="predicted"/>
<evidence type="ECO:0000256" key="3">
    <source>
        <dbReference type="PROSITE-ProRule" id="PRU00339"/>
    </source>
</evidence>
<dbReference type="Pfam" id="PF13181">
    <property type="entry name" value="TPR_8"/>
    <property type="match status" value="2"/>
</dbReference>
<feature type="compositionally biased region" description="Basic and acidic residues" evidence="4">
    <location>
        <begin position="887"/>
        <end position="896"/>
    </location>
</feature>
<comment type="caution">
    <text evidence="5">The sequence shown here is derived from an EMBL/GenBank/DDBJ whole genome shotgun (WGS) entry which is preliminary data.</text>
</comment>
<organism evidence="5 6">
    <name type="scientific">Drosophila gunungcola</name>
    <name type="common">fruit fly</name>
    <dbReference type="NCBI Taxonomy" id="103775"/>
    <lineage>
        <taxon>Eukaryota</taxon>
        <taxon>Metazoa</taxon>
        <taxon>Ecdysozoa</taxon>
        <taxon>Arthropoda</taxon>
        <taxon>Hexapoda</taxon>
        <taxon>Insecta</taxon>
        <taxon>Pterygota</taxon>
        <taxon>Neoptera</taxon>
        <taxon>Endopterygota</taxon>
        <taxon>Diptera</taxon>
        <taxon>Brachycera</taxon>
        <taxon>Muscomorpha</taxon>
        <taxon>Ephydroidea</taxon>
        <taxon>Drosophilidae</taxon>
        <taxon>Drosophila</taxon>
        <taxon>Sophophora</taxon>
    </lineage>
</organism>
<feature type="region of interest" description="Disordered" evidence="4">
    <location>
        <begin position="838"/>
        <end position="896"/>
    </location>
</feature>
<keyword evidence="1" id="KW-0677">Repeat</keyword>
<name>A0A9Q0BMD1_9MUSC</name>
<protein>
    <recommendedName>
        <fullName evidence="7">RNA polymerase-associated protein CTR9 homolog</fullName>
    </recommendedName>
</protein>
<dbReference type="PROSITE" id="PS50005">
    <property type="entry name" value="TPR"/>
    <property type="match status" value="1"/>
</dbReference>
<feature type="region of interest" description="Disordered" evidence="4">
    <location>
        <begin position="963"/>
        <end position="983"/>
    </location>
</feature>
<feature type="compositionally biased region" description="Acidic residues" evidence="4">
    <location>
        <begin position="934"/>
        <end position="946"/>
    </location>
</feature>
<dbReference type="InterPro" id="IPR031101">
    <property type="entry name" value="Ctr9"/>
</dbReference>
<dbReference type="Pfam" id="PF13432">
    <property type="entry name" value="TPR_16"/>
    <property type="match status" value="1"/>
</dbReference>
<dbReference type="InterPro" id="IPR011990">
    <property type="entry name" value="TPR-like_helical_dom_sf"/>
</dbReference>
<dbReference type="AlphaFoldDB" id="A0A9Q0BMD1"/>
<keyword evidence="6" id="KW-1185">Reference proteome</keyword>
<dbReference type="PANTHER" id="PTHR14027">
    <property type="entry name" value="RNA POLYMERASE-ASSOCIATED PROTEIN CTR9"/>
    <property type="match status" value="1"/>
</dbReference>
<dbReference type="SMART" id="SM00028">
    <property type="entry name" value="TPR"/>
    <property type="match status" value="9"/>
</dbReference>
<feature type="compositionally biased region" description="Polar residues" evidence="4">
    <location>
        <begin position="967"/>
        <end position="983"/>
    </location>
</feature>
<dbReference type="GO" id="GO:0006368">
    <property type="term" value="P:transcription elongation by RNA polymerase II"/>
    <property type="evidence" value="ECO:0007669"/>
    <property type="project" value="TreeGrafter"/>
</dbReference>
<gene>
    <name evidence="5" type="ORF">M5D96_009659</name>
</gene>
<dbReference type="SUPFAM" id="SSF48452">
    <property type="entry name" value="TPR-like"/>
    <property type="match status" value="3"/>
</dbReference>
<evidence type="ECO:0000256" key="4">
    <source>
        <dbReference type="SAM" id="MobiDB-lite"/>
    </source>
</evidence>
<dbReference type="InterPro" id="IPR019734">
    <property type="entry name" value="TPR_rpt"/>
</dbReference>
<evidence type="ECO:0000313" key="6">
    <source>
        <dbReference type="Proteomes" id="UP001059596"/>
    </source>
</evidence>
<dbReference type="GO" id="GO:0000993">
    <property type="term" value="F:RNA polymerase II complex binding"/>
    <property type="evidence" value="ECO:0007669"/>
    <property type="project" value="TreeGrafter"/>
</dbReference>
<evidence type="ECO:0000256" key="2">
    <source>
        <dbReference type="ARBA" id="ARBA00022803"/>
    </source>
</evidence>
<evidence type="ECO:0000256" key="1">
    <source>
        <dbReference type="ARBA" id="ARBA00022737"/>
    </source>
</evidence>
<dbReference type="Proteomes" id="UP001059596">
    <property type="component" value="Unassembled WGS sequence"/>
</dbReference>
<evidence type="ECO:0008006" key="7">
    <source>
        <dbReference type="Google" id="ProtNLM"/>
    </source>
</evidence>
<dbReference type="GO" id="GO:0016593">
    <property type="term" value="C:Cdc73/Paf1 complex"/>
    <property type="evidence" value="ECO:0007669"/>
    <property type="project" value="TreeGrafter"/>
</dbReference>
<keyword evidence="2 3" id="KW-0802">TPR repeat</keyword>
<dbReference type="Gene3D" id="1.25.40.10">
    <property type="entry name" value="Tetratricopeptide repeat domain"/>
    <property type="match status" value="4"/>
</dbReference>